<dbReference type="InterPro" id="IPR017926">
    <property type="entry name" value="GATASE"/>
</dbReference>
<dbReference type="GO" id="GO:0000162">
    <property type="term" value="P:L-tryptophan biosynthetic process"/>
    <property type="evidence" value="ECO:0000318"/>
    <property type="project" value="GO_Central"/>
</dbReference>
<reference evidence="22" key="2">
    <citation type="submission" date="2018-10" db="UniProtKB">
        <authorList>
            <consortium name="EnsemblPlants"/>
        </authorList>
    </citation>
    <scope>IDENTIFICATION</scope>
</reference>
<evidence type="ECO:0000256" key="6">
    <source>
        <dbReference type="ARBA" id="ARBA00012266"/>
    </source>
</evidence>
<evidence type="ECO:0000256" key="17">
    <source>
        <dbReference type="ARBA" id="ARBA00031904"/>
    </source>
</evidence>
<dbReference type="InterPro" id="IPR029062">
    <property type="entry name" value="Class_I_gatase-like"/>
</dbReference>
<evidence type="ECO:0000256" key="11">
    <source>
        <dbReference type="ARBA" id="ARBA00022822"/>
    </source>
</evidence>
<dbReference type="Pfam" id="PF00117">
    <property type="entry name" value="GATase"/>
    <property type="match status" value="2"/>
</dbReference>
<keyword evidence="13" id="KW-0809">Transit peptide</keyword>
<feature type="region of interest" description="Disordered" evidence="20">
    <location>
        <begin position="342"/>
        <end position="365"/>
    </location>
</feature>
<dbReference type="GO" id="GO:0004049">
    <property type="term" value="F:anthranilate synthase activity"/>
    <property type="evidence" value="ECO:0007669"/>
    <property type="project" value="UniProtKB-EC"/>
</dbReference>
<comment type="subcellular location">
    <subcellularLocation>
        <location evidence="2">Plastid</location>
        <location evidence="2">Chloroplast</location>
    </subcellularLocation>
</comment>
<feature type="domain" description="Glutamine amidotransferase" evidence="21">
    <location>
        <begin position="60"/>
        <end position="218"/>
    </location>
</feature>
<evidence type="ECO:0000256" key="7">
    <source>
        <dbReference type="ARBA" id="ARBA00013139"/>
    </source>
</evidence>
<evidence type="ECO:0000313" key="23">
    <source>
        <dbReference type="Proteomes" id="UP000019116"/>
    </source>
</evidence>
<comment type="pathway">
    <text evidence="3">Amino-acid biosynthesis; L-tryptophan biosynthesis; L-tryptophan from chorismate: step 1/5.</text>
</comment>
<dbReference type="OMA" id="NDEWAWG"/>
<evidence type="ECO:0000256" key="2">
    <source>
        <dbReference type="ARBA" id="ARBA00004229"/>
    </source>
</evidence>
<dbReference type="PANTHER" id="PTHR43418:SF15">
    <property type="entry name" value="GLUTAMINE AMIDOTRANSFERASE DOMAIN-CONTAINING PROTEIN"/>
    <property type="match status" value="1"/>
</dbReference>
<keyword evidence="11" id="KW-0822">Tryptophan biosynthesis</keyword>
<dbReference type="STRING" id="4565.A0A3B6DKR6"/>
<dbReference type="CDD" id="cd01743">
    <property type="entry name" value="GATase1_Anthranilate_Synthase"/>
    <property type="match status" value="1"/>
</dbReference>
<evidence type="ECO:0000256" key="12">
    <source>
        <dbReference type="ARBA" id="ARBA00022909"/>
    </source>
</evidence>
<dbReference type="Gramene" id="TraesSTA2D03G01254630.1">
    <property type="protein sequence ID" value="TraesSTA2D03G01254630.1"/>
    <property type="gene ID" value="TraesSTA2D03G01254630"/>
</dbReference>
<comment type="pathway">
    <text evidence="4">Cofactor biosynthesis; tetrahydrofolate biosynthesis; 4-aminobenzoate from chorismate: step 1/2.</text>
</comment>
<dbReference type="PRINTS" id="PR00096">
    <property type="entry name" value="GATASE"/>
</dbReference>
<dbReference type="SUPFAM" id="SSF52317">
    <property type="entry name" value="Class I glutamine amidotransferase-like"/>
    <property type="match status" value="1"/>
</dbReference>
<dbReference type="PRINTS" id="PR00099">
    <property type="entry name" value="CPSGATASE"/>
</dbReference>
<evidence type="ECO:0000256" key="19">
    <source>
        <dbReference type="ARBA" id="ARBA00078510"/>
    </source>
</evidence>
<dbReference type="PANTHER" id="PTHR43418">
    <property type="entry name" value="MULTIFUNCTIONAL TRYPTOPHAN BIOSYNTHESIS PROTEIN-RELATED"/>
    <property type="match status" value="1"/>
</dbReference>
<feature type="domain" description="Glutamine amidotransferase" evidence="21">
    <location>
        <begin position="270"/>
        <end position="304"/>
    </location>
</feature>
<evidence type="ECO:0000256" key="3">
    <source>
        <dbReference type="ARBA" id="ARBA00004873"/>
    </source>
</evidence>
<keyword evidence="10" id="KW-0808">Transferase</keyword>
<evidence type="ECO:0000313" key="22">
    <source>
        <dbReference type="EnsemblPlants" id="TraesCS2D02G468300.1"/>
    </source>
</evidence>
<evidence type="ECO:0000256" key="1">
    <source>
        <dbReference type="ARBA" id="ARBA00001000"/>
    </source>
</evidence>
<keyword evidence="12" id="KW-0289">Folate biosynthesis</keyword>
<feature type="compositionally biased region" description="Basic residues" evidence="20">
    <location>
        <begin position="356"/>
        <end position="365"/>
    </location>
</feature>
<protein>
    <recommendedName>
        <fullName evidence="17">p-aminobenzoic acid synthase</fullName>
        <ecNumber evidence="7">2.6.1.85</ecNumber>
        <ecNumber evidence="6">4.1.3.27</ecNumber>
    </recommendedName>
    <alternativeName>
        <fullName evidence="16 19">Para-aminobenzoate synthase</fullName>
    </alternativeName>
</protein>
<dbReference type="Gramene" id="TraesCS2D03G1046900.1">
    <property type="protein sequence ID" value="TraesCS2D03G1046900.1.CDS"/>
    <property type="gene ID" value="TraesCS2D03G1046900"/>
</dbReference>
<evidence type="ECO:0000256" key="14">
    <source>
        <dbReference type="ARBA" id="ARBA00022962"/>
    </source>
</evidence>
<dbReference type="AlphaFoldDB" id="A0A3B6DKR6"/>
<dbReference type="Proteomes" id="UP000019116">
    <property type="component" value="Chromosome 2D"/>
</dbReference>
<evidence type="ECO:0000259" key="21">
    <source>
        <dbReference type="Pfam" id="PF00117"/>
    </source>
</evidence>
<dbReference type="GO" id="GO:0046656">
    <property type="term" value="P:folic acid biosynthetic process"/>
    <property type="evidence" value="ECO:0007669"/>
    <property type="project" value="UniProtKB-KW"/>
</dbReference>
<sequence>MAALCLTAPAIARWSPPPSPRRWQHPLCQDCARRRRGLARRRASGDDGPEEAEAPPVRTLLVDNYDSYTYNLFQELSVVNGVPPVVVRNDEWAWGDVYYWVYKKRAFDNIVISPGPGSPACPGDIGLCLRIVSECGDIPILGVCLGHQALGLVHGAKIVHAPEAIHGRLSEIEHNGSYLFNHIPSGINSGFKVVRYHSLVIEATSLPEDLVSIAWCASPKMLSFVDSDQADNCPLLGSLNNFSITHPSEVTNNREVPLTIHNPGKPDGYKIIMGIKHSSRPHYGVQFHPESIATRYGRHIFQNFKRITTEYGSPSSSFLERKAHSAGRKRSGHVLDRADVWPAAGGPDRTGPNHLRTARLGHLQH</sequence>
<evidence type="ECO:0000256" key="5">
    <source>
        <dbReference type="ARBA" id="ARBA00005970"/>
    </source>
</evidence>
<organism evidence="22">
    <name type="scientific">Triticum aestivum</name>
    <name type="common">Wheat</name>
    <dbReference type="NCBI Taxonomy" id="4565"/>
    <lineage>
        <taxon>Eukaryota</taxon>
        <taxon>Viridiplantae</taxon>
        <taxon>Streptophyta</taxon>
        <taxon>Embryophyta</taxon>
        <taxon>Tracheophyta</taxon>
        <taxon>Spermatophyta</taxon>
        <taxon>Magnoliopsida</taxon>
        <taxon>Liliopsida</taxon>
        <taxon>Poales</taxon>
        <taxon>Poaceae</taxon>
        <taxon>BOP clade</taxon>
        <taxon>Pooideae</taxon>
        <taxon>Triticodae</taxon>
        <taxon>Triticeae</taxon>
        <taxon>Triticinae</taxon>
        <taxon>Triticum</taxon>
    </lineage>
</organism>
<dbReference type="Gene3D" id="3.40.50.880">
    <property type="match status" value="1"/>
</dbReference>
<evidence type="ECO:0000256" key="10">
    <source>
        <dbReference type="ARBA" id="ARBA00022679"/>
    </source>
</evidence>
<dbReference type="EC" id="2.6.1.85" evidence="7"/>
<proteinExistence type="inferred from homology"/>
<dbReference type="PaxDb" id="4565-Traes_2DL_6C27D1160.1"/>
<keyword evidence="11" id="KW-0028">Amino-acid biosynthesis</keyword>
<dbReference type="OrthoDB" id="748336at2759"/>
<evidence type="ECO:0000256" key="20">
    <source>
        <dbReference type="SAM" id="MobiDB-lite"/>
    </source>
</evidence>
<evidence type="ECO:0000256" key="8">
    <source>
        <dbReference type="ARBA" id="ARBA00022528"/>
    </source>
</evidence>
<dbReference type="InterPro" id="IPR050472">
    <property type="entry name" value="Anth_synth/Amidotransfase"/>
</dbReference>
<comment type="function">
    <text evidence="18">Bifunctional enzyme that catalyzes the biosynthesis of 4-amino-4-deoxychorismate (ADC) from chorismate and glutamine. In the first step, a glutamine amidotransferase generates ammonia that is channelled between the binding sites of glutamine and chorismate and used along with chorismate in the second step, catalyzed by aminodeoxychorismate synthase, to produce ADC. Required for the synthesis of 4-aminobenzoate (PABA), an important component in tetrahydrofolate biosynthesis. Does not possess ADC lyase activity.</text>
</comment>
<dbReference type="EnsemblPlants" id="TraesCS2D02G468300.1">
    <property type="protein sequence ID" value="TraesCS2D02G468300.1"/>
    <property type="gene ID" value="TraesCS2D02G468300"/>
</dbReference>
<comment type="similarity">
    <text evidence="5">In the C-terminal section; belongs to the anthranilate synthase component I family.</text>
</comment>
<evidence type="ECO:0000256" key="4">
    <source>
        <dbReference type="ARBA" id="ARBA00005009"/>
    </source>
</evidence>
<dbReference type="GO" id="GO:0046820">
    <property type="term" value="F:4-amino-4-deoxychorismate synthase activity"/>
    <property type="evidence" value="ECO:0007669"/>
    <property type="project" value="UniProtKB-EC"/>
</dbReference>
<dbReference type="PRINTS" id="PR00097">
    <property type="entry name" value="ANTSNTHASEII"/>
</dbReference>
<dbReference type="GO" id="GO:0009507">
    <property type="term" value="C:chloroplast"/>
    <property type="evidence" value="ECO:0007669"/>
    <property type="project" value="UniProtKB-SubCell"/>
</dbReference>
<keyword evidence="11" id="KW-0057">Aromatic amino acid biosynthesis</keyword>
<keyword evidence="8" id="KW-0150">Chloroplast</keyword>
<dbReference type="Gramene" id="TraesLAC2D03G01217310.2">
    <property type="protein sequence ID" value="TraesLAC2D03G01217310.2"/>
    <property type="gene ID" value="TraesLAC2D03G01217310"/>
</dbReference>
<dbReference type="InterPro" id="IPR006221">
    <property type="entry name" value="TrpG/PapA_dom"/>
</dbReference>
<keyword evidence="14" id="KW-0315">Glutamine amidotransferase</keyword>
<evidence type="ECO:0000256" key="13">
    <source>
        <dbReference type="ARBA" id="ARBA00022946"/>
    </source>
</evidence>
<dbReference type="Gramene" id="TraesWEE_scaffold_131674_01G000100.1">
    <property type="protein sequence ID" value="TraesWEE_scaffold_131674_01G000100.1"/>
    <property type="gene ID" value="TraesWEE_scaffold_131674_01G000100"/>
</dbReference>
<keyword evidence="15" id="KW-0511">Multifunctional enzyme</keyword>
<keyword evidence="23" id="KW-1185">Reference proteome</keyword>
<dbReference type="SMR" id="A0A3B6DKR6"/>
<evidence type="ECO:0000256" key="15">
    <source>
        <dbReference type="ARBA" id="ARBA00023268"/>
    </source>
</evidence>
<evidence type="ECO:0000256" key="18">
    <source>
        <dbReference type="ARBA" id="ARBA00060092"/>
    </source>
</evidence>
<evidence type="ECO:0000256" key="9">
    <source>
        <dbReference type="ARBA" id="ARBA00022640"/>
    </source>
</evidence>
<comment type="catalytic activity">
    <reaction evidence="1">
        <text>chorismate + L-glutamine = 4-amino-4-deoxychorismate + L-glutamate</text>
        <dbReference type="Rhea" id="RHEA:11672"/>
        <dbReference type="ChEBI" id="CHEBI:29748"/>
        <dbReference type="ChEBI" id="CHEBI:29985"/>
        <dbReference type="ChEBI" id="CHEBI:58359"/>
        <dbReference type="ChEBI" id="CHEBI:58406"/>
        <dbReference type="EC" id="2.6.1.85"/>
    </reaction>
</comment>
<dbReference type="PROSITE" id="PS51273">
    <property type="entry name" value="GATASE_TYPE_1"/>
    <property type="match status" value="1"/>
</dbReference>
<accession>A0A3B6DKR6</accession>
<keyword evidence="9" id="KW-0934">Plastid</keyword>
<dbReference type="EC" id="4.1.3.27" evidence="6"/>
<name>A0A3B6DKR6_WHEAT</name>
<evidence type="ECO:0000256" key="16">
    <source>
        <dbReference type="ARBA" id="ARBA00031329"/>
    </source>
</evidence>
<reference evidence="22" key="1">
    <citation type="submission" date="2018-08" db="EMBL/GenBank/DDBJ databases">
        <authorList>
            <person name="Rossello M."/>
        </authorList>
    </citation>
    <scope>NUCLEOTIDE SEQUENCE [LARGE SCALE GENOMIC DNA]</scope>
    <source>
        <strain evidence="22">cv. Chinese Spring</strain>
    </source>
</reference>
<dbReference type="Gramene" id="TraesCS2D02G468300.1">
    <property type="protein sequence ID" value="TraesCS2D02G468300.1"/>
    <property type="gene ID" value="TraesCS2D02G468300"/>
</dbReference>
<dbReference type="Gramene" id="TraesMAC2D03G01263770.2">
    <property type="protein sequence ID" value="TraesMAC2D03G01263770.2"/>
    <property type="gene ID" value="TraesMAC2D03G01263770"/>
</dbReference>
<dbReference type="FunFam" id="3.40.50.880:FF:000072">
    <property type="entry name" value="Aminodeoxychorismate synthase, chloroplastic"/>
    <property type="match status" value="1"/>
</dbReference>